<dbReference type="NCBIfam" id="NF037995">
    <property type="entry name" value="TRAP_S1"/>
    <property type="match status" value="1"/>
</dbReference>
<proteinExistence type="predicted"/>
<evidence type="ECO:0000256" key="1">
    <source>
        <dbReference type="ARBA" id="ARBA00004418"/>
    </source>
</evidence>
<evidence type="ECO:0000256" key="4">
    <source>
        <dbReference type="SAM" id="SignalP"/>
    </source>
</evidence>
<feature type="chain" id="PRO_5012861951" evidence="4">
    <location>
        <begin position="21"/>
        <end position="341"/>
    </location>
</feature>
<accession>A0A1M7JIV9</accession>
<protein>
    <submittedName>
        <fullName evidence="5">TRAP-type C4-dicarboxylate transport system, substrate-binding protein</fullName>
    </submittedName>
</protein>
<evidence type="ECO:0000256" key="3">
    <source>
        <dbReference type="ARBA" id="ARBA00022764"/>
    </source>
</evidence>
<dbReference type="InterPro" id="IPR018389">
    <property type="entry name" value="DctP_fam"/>
</dbReference>
<dbReference type="InterPro" id="IPR038404">
    <property type="entry name" value="TRAP_DctP_sf"/>
</dbReference>
<name>A0A1M7JIV9_9RHOB</name>
<dbReference type="EMBL" id="FRCK01000012">
    <property type="protein sequence ID" value="SHM52886.1"/>
    <property type="molecule type" value="Genomic_DNA"/>
</dbReference>
<evidence type="ECO:0000313" key="5">
    <source>
        <dbReference type="EMBL" id="SHM52886.1"/>
    </source>
</evidence>
<dbReference type="PANTHER" id="PTHR33376">
    <property type="match status" value="1"/>
</dbReference>
<dbReference type="OrthoDB" id="7822595at2"/>
<keyword evidence="3" id="KW-0574">Periplasm</keyword>
<dbReference type="STRING" id="53463.SAMN05444389_11234"/>
<dbReference type="Pfam" id="PF03480">
    <property type="entry name" value="DctP"/>
    <property type="match status" value="1"/>
</dbReference>
<dbReference type="RefSeq" id="WP_073068341.1">
    <property type="nucleotide sequence ID" value="NZ_FRCK01000012.1"/>
</dbReference>
<keyword evidence="6" id="KW-1185">Reference proteome</keyword>
<feature type="signal peptide" evidence="4">
    <location>
        <begin position="1"/>
        <end position="20"/>
    </location>
</feature>
<dbReference type="PANTHER" id="PTHR33376:SF15">
    <property type="entry name" value="BLL6794 PROTEIN"/>
    <property type="match status" value="1"/>
</dbReference>
<dbReference type="SUPFAM" id="SSF53850">
    <property type="entry name" value="Periplasmic binding protein-like II"/>
    <property type="match status" value="1"/>
</dbReference>
<dbReference type="GO" id="GO:0042597">
    <property type="term" value="C:periplasmic space"/>
    <property type="evidence" value="ECO:0007669"/>
    <property type="project" value="UniProtKB-SubCell"/>
</dbReference>
<dbReference type="CDD" id="cd13665">
    <property type="entry name" value="PBP2_TRAP_Dctp3_4"/>
    <property type="match status" value="1"/>
</dbReference>
<reference evidence="6" key="1">
    <citation type="submission" date="2016-11" db="EMBL/GenBank/DDBJ databases">
        <authorList>
            <person name="Varghese N."/>
            <person name="Submissions S."/>
        </authorList>
    </citation>
    <scope>NUCLEOTIDE SEQUENCE [LARGE SCALE GENOMIC DNA]</scope>
    <source>
        <strain evidence="6">DSM 6637</strain>
    </source>
</reference>
<evidence type="ECO:0000256" key="2">
    <source>
        <dbReference type="ARBA" id="ARBA00022729"/>
    </source>
</evidence>
<organism evidence="5 6">
    <name type="scientific">Paracoccus solventivorans</name>
    <dbReference type="NCBI Taxonomy" id="53463"/>
    <lineage>
        <taxon>Bacteria</taxon>
        <taxon>Pseudomonadati</taxon>
        <taxon>Pseudomonadota</taxon>
        <taxon>Alphaproteobacteria</taxon>
        <taxon>Rhodobacterales</taxon>
        <taxon>Paracoccaceae</taxon>
        <taxon>Paracoccus</taxon>
    </lineage>
</organism>
<gene>
    <name evidence="5" type="ORF">SAMN05444389_11234</name>
</gene>
<evidence type="ECO:0000313" key="6">
    <source>
        <dbReference type="Proteomes" id="UP000184444"/>
    </source>
</evidence>
<dbReference type="AlphaFoldDB" id="A0A1M7JIV9"/>
<sequence length="341" mass="36387">MKTLILSAIASLSLGGAASAAEVTLRVHHFLSAEAPMHTEVLVPWEKTVEEQSGGRIDVQLFPSMQLGGKPPQLFDQARDGIVDISWTLLGYTPGRFPIAEVFELPFMSGTAAQTTAALQQFQAKYLGEELAQVKPLLLHAPAGYKFHMRSDPITSLADLRGKKIRAPSRAMTDALNALGATAVGMPVPEVAQALTTGVIDGAQIPWEVVGSLRVEEITKAHTEIGVENGGMSTAVMALVMNRAKYDALPDDLKKVIDDHSGAALAALAGEAFDRVEAEERQKYLDAGAQINVIPADQLGDWREAVQPVVDGWVKAMDGRGLDGRAMLDDAQAMLAAAQAE</sequence>
<keyword evidence="2 4" id="KW-0732">Signal</keyword>
<dbReference type="GO" id="GO:0055085">
    <property type="term" value="P:transmembrane transport"/>
    <property type="evidence" value="ECO:0007669"/>
    <property type="project" value="InterPro"/>
</dbReference>
<dbReference type="Proteomes" id="UP000184444">
    <property type="component" value="Unassembled WGS sequence"/>
</dbReference>
<comment type="subcellular location">
    <subcellularLocation>
        <location evidence="1">Periplasm</location>
    </subcellularLocation>
</comment>
<dbReference type="Gene3D" id="3.40.190.170">
    <property type="entry name" value="Bacterial extracellular solute-binding protein, family 7"/>
    <property type="match status" value="1"/>
</dbReference>